<evidence type="ECO:0000313" key="1">
    <source>
        <dbReference type="EMBL" id="MPC42319.1"/>
    </source>
</evidence>
<dbReference type="AlphaFoldDB" id="A0A5B7FAM9"/>
<protein>
    <submittedName>
        <fullName evidence="1">Uncharacterized protein</fullName>
    </submittedName>
</protein>
<proteinExistence type="predicted"/>
<comment type="caution">
    <text evidence="1">The sequence shown here is derived from an EMBL/GenBank/DDBJ whole genome shotgun (WGS) entry which is preliminary data.</text>
</comment>
<dbReference type="EMBL" id="VSRR010005390">
    <property type="protein sequence ID" value="MPC42319.1"/>
    <property type="molecule type" value="Genomic_DNA"/>
</dbReference>
<organism evidence="1 2">
    <name type="scientific">Portunus trituberculatus</name>
    <name type="common">Swimming crab</name>
    <name type="synonym">Neptunus trituberculatus</name>
    <dbReference type="NCBI Taxonomy" id="210409"/>
    <lineage>
        <taxon>Eukaryota</taxon>
        <taxon>Metazoa</taxon>
        <taxon>Ecdysozoa</taxon>
        <taxon>Arthropoda</taxon>
        <taxon>Crustacea</taxon>
        <taxon>Multicrustacea</taxon>
        <taxon>Malacostraca</taxon>
        <taxon>Eumalacostraca</taxon>
        <taxon>Eucarida</taxon>
        <taxon>Decapoda</taxon>
        <taxon>Pleocyemata</taxon>
        <taxon>Brachyura</taxon>
        <taxon>Eubrachyura</taxon>
        <taxon>Portunoidea</taxon>
        <taxon>Portunidae</taxon>
        <taxon>Portuninae</taxon>
        <taxon>Portunus</taxon>
    </lineage>
</organism>
<name>A0A5B7FAM9_PORTR</name>
<gene>
    <name evidence="1" type="ORF">E2C01_035938</name>
</gene>
<evidence type="ECO:0000313" key="2">
    <source>
        <dbReference type="Proteomes" id="UP000324222"/>
    </source>
</evidence>
<keyword evidence="2" id="KW-1185">Reference proteome</keyword>
<reference evidence="1 2" key="1">
    <citation type="submission" date="2019-05" db="EMBL/GenBank/DDBJ databases">
        <title>Another draft genome of Portunus trituberculatus and its Hox gene families provides insights of decapod evolution.</title>
        <authorList>
            <person name="Jeong J.-H."/>
            <person name="Song I."/>
            <person name="Kim S."/>
            <person name="Choi T."/>
            <person name="Kim D."/>
            <person name="Ryu S."/>
            <person name="Kim W."/>
        </authorList>
    </citation>
    <scope>NUCLEOTIDE SEQUENCE [LARGE SCALE GENOMIC DNA]</scope>
    <source>
        <tissue evidence="1">Muscle</tissue>
    </source>
</reference>
<dbReference type="Proteomes" id="UP000324222">
    <property type="component" value="Unassembled WGS sequence"/>
</dbReference>
<accession>A0A5B7FAM9</accession>
<sequence length="107" mass="11877">MTSYNLVNSSSTHHLAASTGHISHHLPSPPSGNLRFHHSPAPHLCCRYNYASPTCLSHLASSGAPTHRLAHRRPTILINLLTYTFTITTPCFIEEMHQQTRHSTDSP</sequence>